<proteinExistence type="predicted"/>
<dbReference type="AlphaFoldDB" id="A0A127QHT8"/>
<evidence type="ECO:0000313" key="2">
    <source>
        <dbReference type="Proteomes" id="UP000071778"/>
    </source>
</evidence>
<gene>
    <name evidence="1" type="ORF">CAter282_1848</name>
</gene>
<sequence length="48" mass="5782">MIFHYFCSPWYANTDDRMISVSLFAFYFYQYNVQNNNIFLPNTNSAVL</sequence>
<evidence type="ECO:0000313" key="1">
    <source>
        <dbReference type="EMBL" id="AMP09621.1"/>
    </source>
</evidence>
<name>A0A127QHT8_9BURK</name>
<reference evidence="1 2" key="1">
    <citation type="submission" date="2015-11" db="EMBL/GenBank/DDBJ databases">
        <title>Exploring the genomic traits of fungus-feeding bacterial genus Collimonas.</title>
        <authorList>
            <person name="Song C."/>
            <person name="Schmidt R."/>
            <person name="de Jager V."/>
            <person name="Krzyzanowska D."/>
            <person name="Jongedijk E."/>
            <person name="Cankar K."/>
            <person name="Beekwilder J."/>
            <person name="van Veen A."/>
            <person name="de Boer W."/>
            <person name="van Veen J.A."/>
            <person name="Garbeva P."/>
        </authorList>
    </citation>
    <scope>NUCLEOTIDE SEQUENCE [LARGE SCALE GENOMIC DNA]</scope>
    <source>
        <strain evidence="1 2">Ter282</strain>
    </source>
</reference>
<accession>A0A127QHT8</accession>
<keyword evidence="2" id="KW-1185">Reference proteome</keyword>
<dbReference type="EMBL" id="CP013235">
    <property type="protein sequence ID" value="AMP09621.1"/>
    <property type="molecule type" value="Genomic_DNA"/>
</dbReference>
<protein>
    <submittedName>
        <fullName evidence="1">Uncharacterized protein</fullName>
    </submittedName>
</protein>
<dbReference type="Proteomes" id="UP000071778">
    <property type="component" value="Chromosome"/>
</dbReference>
<organism evidence="1 2">
    <name type="scientific">Collimonas arenae</name>
    <dbReference type="NCBI Taxonomy" id="279058"/>
    <lineage>
        <taxon>Bacteria</taxon>
        <taxon>Pseudomonadati</taxon>
        <taxon>Pseudomonadota</taxon>
        <taxon>Betaproteobacteria</taxon>
        <taxon>Burkholderiales</taxon>
        <taxon>Oxalobacteraceae</taxon>
        <taxon>Collimonas</taxon>
    </lineage>
</organism>